<dbReference type="Gene3D" id="3.40.190.10">
    <property type="entry name" value="Periplasmic binding protein-like II"/>
    <property type="match status" value="2"/>
</dbReference>
<dbReference type="SUPFAM" id="SSF53850">
    <property type="entry name" value="Periplasmic binding protein-like II"/>
    <property type="match status" value="1"/>
</dbReference>
<evidence type="ECO:0000313" key="4">
    <source>
        <dbReference type="Proteomes" id="UP000236268"/>
    </source>
</evidence>
<keyword evidence="3" id="KW-0449">Lipoprotein</keyword>
<protein>
    <submittedName>
        <fullName evidence="3">Regulatory lipoprotein</fullName>
    </submittedName>
</protein>
<gene>
    <name evidence="3" type="ORF">C1S70_14630</name>
</gene>
<evidence type="ECO:0000313" key="3">
    <source>
        <dbReference type="EMBL" id="PNQ98104.1"/>
    </source>
</evidence>
<comment type="caution">
    <text evidence="3">The sequence shown here is derived from an EMBL/GenBank/DDBJ whole genome shotgun (WGS) entry which is preliminary data.</text>
</comment>
<accession>A0A2K1FZY4</accession>
<dbReference type="RefSeq" id="WP_103040141.1">
    <property type="nucleotide sequence ID" value="NZ_POWG01000014.1"/>
</dbReference>
<dbReference type="Pfam" id="PF13343">
    <property type="entry name" value="SBP_bac_6"/>
    <property type="match status" value="1"/>
</dbReference>
<keyword evidence="1 2" id="KW-0732">Signal</keyword>
<dbReference type="PANTHER" id="PTHR30006">
    <property type="entry name" value="THIAMINE-BINDING PERIPLASMIC PROTEIN-RELATED"/>
    <property type="match status" value="1"/>
</dbReference>
<proteinExistence type="predicted"/>
<evidence type="ECO:0000256" key="2">
    <source>
        <dbReference type="SAM" id="SignalP"/>
    </source>
</evidence>
<organism evidence="3 4">
    <name type="scientific">Azospirillum argentinense</name>
    <dbReference type="NCBI Taxonomy" id="2970906"/>
    <lineage>
        <taxon>Bacteria</taxon>
        <taxon>Pseudomonadati</taxon>
        <taxon>Pseudomonadota</taxon>
        <taxon>Alphaproteobacteria</taxon>
        <taxon>Rhodospirillales</taxon>
        <taxon>Azospirillaceae</taxon>
        <taxon>Azospirillum</taxon>
    </lineage>
</organism>
<geneLocation type="plasmid" evidence="3">
    <name>p8unnamed</name>
</geneLocation>
<name>A0A2K1FZY4_9PROT</name>
<dbReference type="PANTHER" id="PTHR30006:SF24">
    <property type="entry name" value="SLL0237 PROTEIN"/>
    <property type="match status" value="1"/>
</dbReference>
<dbReference type="Proteomes" id="UP000236268">
    <property type="component" value="Unassembled WGS sequence"/>
</dbReference>
<dbReference type="EMBL" id="POWG01000014">
    <property type="protein sequence ID" value="PNQ98104.1"/>
    <property type="molecule type" value="Genomic_DNA"/>
</dbReference>
<feature type="signal peptide" evidence="2">
    <location>
        <begin position="1"/>
        <end position="20"/>
    </location>
</feature>
<evidence type="ECO:0000256" key="1">
    <source>
        <dbReference type="ARBA" id="ARBA00022729"/>
    </source>
</evidence>
<sequence>MRLRALVVLAMGILPGALHAEPLESSLLVLTSYPDELVSRFEAAFERANPGTDLRVLWKTGREAMPILRSADQGGVDVYWTPALRNFPVLRDEGRLRPLDTASPVLDREALPGRIGAQTLSDPSGRFEAFEVAGYGIVVNPAYLAERGLPTPRRWADLADPALAGHVAFPVPSRVGFAPVLVDIILQAEGWTAGWTLLQRIAASAELADRGPGVGDSVASGRRGAGPTIDFQALNAQADGKPVEILYPERTAWLPAHIGVTAAAPHPKAAAAFVAFALSEEGQRILFHPDIRRHPVRPAVYRDAPAGTGNPFAAAGAFAYETERGSRREPAVAALFDALITRRQDELRELLALLDEARRAAARTGNPALVAKAEEALALATAVPVTEEQAAGLTVTLALDQDWAERIGKARAAAADTARAVLAAAKEP</sequence>
<feature type="chain" id="PRO_5014426048" evidence="2">
    <location>
        <begin position="21"/>
        <end position="428"/>
    </location>
</feature>
<reference evidence="3 4" key="1">
    <citation type="submission" date="2018-01" db="EMBL/GenBank/DDBJ databases">
        <title>Whole genome sequence of Azospirillum brasilense REC3 isolated from strawberry roots.</title>
        <authorList>
            <person name="Fontana C.A."/>
            <person name="Salazar S.M."/>
            <person name="Bassi D."/>
            <person name="Puglisi E."/>
            <person name="Lovaisa N.C."/>
            <person name="Toffoli L.M."/>
            <person name="Pedraza R."/>
            <person name="Cocconcelli P.S."/>
        </authorList>
    </citation>
    <scope>NUCLEOTIDE SEQUENCE [LARGE SCALE GENOMIC DNA]</scope>
    <source>
        <strain evidence="3 4">REC3</strain>
        <plasmid evidence="3">p8unnamed</plasmid>
    </source>
</reference>
<keyword evidence="3" id="KW-0614">Plasmid</keyword>
<dbReference type="AlphaFoldDB" id="A0A2K1FZY4"/>